<accession>A0A9D1NJ52</accession>
<evidence type="ECO:0000256" key="1">
    <source>
        <dbReference type="SAM" id="MobiDB-lite"/>
    </source>
</evidence>
<name>A0A9D1NJ52_9BACT</name>
<evidence type="ECO:0000313" key="2">
    <source>
        <dbReference type="EMBL" id="HIV04078.1"/>
    </source>
</evidence>
<protein>
    <submittedName>
        <fullName evidence="2">Uncharacterized protein</fullName>
    </submittedName>
</protein>
<sequence length="165" mass="17386">MLTDSQKRQVAAWIGEGLSLAQVQTKIEEEFGVAMTYMDVRFLVDDLDIELKDDAPAAEEKPAASAAPAQQTDAGEAETAVLAGTPAAAPASGGGVTLTSDAVQMPGVLAGGDVVFSDGARGKWFLDQTGRPGLEGFPENYRPTPDDMADFQRKLLAELRKLGFA</sequence>
<dbReference type="Proteomes" id="UP000886812">
    <property type="component" value="Unassembled WGS sequence"/>
</dbReference>
<reference evidence="2" key="1">
    <citation type="submission" date="2020-10" db="EMBL/GenBank/DDBJ databases">
        <authorList>
            <person name="Gilroy R."/>
        </authorList>
    </citation>
    <scope>NUCLEOTIDE SEQUENCE</scope>
    <source>
        <strain evidence="2">10669</strain>
    </source>
</reference>
<dbReference type="EMBL" id="DVOG01000074">
    <property type="protein sequence ID" value="HIV04078.1"/>
    <property type="molecule type" value="Genomic_DNA"/>
</dbReference>
<feature type="compositionally biased region" description="Low complexity" evidence="1">
    <location>
        <begin position="77"/>
        <end position="91"/>
    </location>
</feature>
<proteinExistence type="predicted"/>
<dbReference type="AlphaFoldDB" id="A0A9D1NJ52"/>
<reference evidence="2" key="2">
    <citation type="journal article" date="2021" name="PeerJ">
        <title>Extensive microbial diversity within the chicken gut microbiome revealed by metagenomics and culture.</title>
        <authorList>
            <person name="Gilroy R."/>
            <person name="Ravi A."/>
            <person name="Getino M."/>
            <person name="Pursley I."/>
            <person name="Horton D.L."/>
            <person name="Alikhan N.F."/>
            <person name="Baker D."/>
            <person name="Gharbi K."/>
            <person name="Hall N."/>
            <person name="Watson M."/>
            <person name="Adriaenssens E.M."/>
            <person name="Foster-Nyarko E."/>
            <person name="Jarju S."/>
            <person name="Secka A."/>
            <person name="Antonio M."/>
            <person name="Oren A."/>
            <person name="Chaudhuri R.R."/>
            <person name="La Ragione R."/>
            <person name="Hildebrand F."/>
            <person name="Pallen M.J."/>
        </authorList>
    </citation>
    <scope>NUCLEOTIDE SEQUENCE</scope>
    <source>
        <strain evidence="2">10669</strain>
    </source>
</reference>
<comment type="caution">
    <text evidence="2">The sequence shown here is derived from an EMBL/GenBank/DDBJ whole genome shotgun (WGS) entry which is preliminary data.</text>
</comment>
<gene>
    <name evidence="2" type="ORF">IAC75_02870</name>
</gene>
<feature type="region of interest" description="Disordered" evidence="1">
    <location>
        <begin position="56"/>
        <end position="94"/>
    </location>
</feature>
<evidence type="ECO:0000313" key="3">
    <source>
        <dbReference type="Proteomes" id="UP000886812"/>
    </source>
</evidence>
<organism evidence="2 3">
    <name type="scientific">Candidatus Spyradosoma merdigallinarum</name>
    <dbReference type="NCBI Taxonomy" id="2840950"/>
    <lineage>
        <taxon>Bacteria</taxon>
        <taxon>Pseudomonadati</taxon>
        <taxon>Verrucomicrobiota</taxon>
        <taxon>Opitutia</taxon>
        <taxon>Opitutia incertae sedis</taxon>
        <taxon>Candidatus Spyradosoma</taxon>
    </lineage>
</organism>